<dbReference type="AlphaFoldDB" id="A0A0E0R5P4"/>
<keyword evidence="2" id="KW-1185">Reference proteome</keyword>
<dbReference type="HOGENOM" id="CLU_1638133_0_0_1"/>
<proteinExistence type="predicted"/>
<accession>A0A0E0R5P4</accession>
<reference evidence="2" key="1">
    <citation type="submission" date="2013-06" db="EMBL/GenBank/DDBJ databases">
        <authorList>
            <person name="Zhao Q."/>
        </authorList>
    </citation>
    <scope>NUCLEOTIDE SEQUENCE</scope>
    <source>
        <strain evidence="2">cv. W1943</strain>
    </source>
</reference>
<organism evidence="1 2">
    <name type="scientific">Oryza rufipogon</name>
    <name type="common">Brownbeard rice</name>
    <name type="synonym">Asian wild rice</name>
    <dbReference type="NCBI Taxonomy" id="4529"/>
    <lineage>
        <taxon>Eukaryota</taxon>
        <taxon>Viridiplantae</taxon>
        <taxon>Streptophyta</taxon>
        <taxon>Embryophyta</taxon>
        <taxon>Tracheophyta</taxon>
        <taxon>Spermatophyta</taxon>
        <taxon>Magnoliopsida</taxon>
        <taxon>Liliopsida</taxon>
        <taxon>Poales</taxon>
        <taxon>Poaceae</taxon>
        <taxon>BOP clade</taxon>
        <taxon>Oryzoideae</taxon>
        <taxon>Oryzeae</taxon>
        <taxon>Oryzinae</taxon>
        <taxon>Oryza</taxon>
    </lineage>
</organism>
<dbReference type="Proteomes" id="UP000008022">
    <property type="component" value="Unassembled WGS sequence"/>
</dbReference>
<dbReference type="EnsemblPlants" id="ORUFI11G06590.1">
    <property type="protein sequence ID" value="ORUFI11G06590.1"/>
    <property type="gene ID" value="ORUFI11G06590"/>
</dbReference>
<evidence type="ECO:0000313" key="2">
    <source>
        <dbReference type="Proteomes" id="UP000008022"/>
    </source>
</evidence>
<name>A0A0E0R5P4_ORYRU</name>
<reference evidence="1" key="2">
    <citation type="submission" date="2015-06" db="UniProtKB">
        <authorList>
            <consortium name="EnsemblPlants"/>
        </authorList>
    </citation>
    <scope>IDENTIFICATION</scope>
</reference>
<protein>
    <submittedName>
        <fullName evidence="1">Uncharacterized protein</fullName>
    </submittedName>
</protein>
<evidence type="ECO:0000313" key="1">
    <source>
        <dbReference type="EnsemblPlants" id="ORUFI11G06590.1"/>
    </source>
</evidence>
<sequence length="162" mass="17738">MRWRLDGNALEHCWSTPARRRRVHQVVEVLFRLCHHVRPDDLVTLPRRSTLSHPYVDIVKSPNRPRSHGAALVGKSHSNCRNVAELPASADVAAHAILMDQSHRQPGGHLVHHIGDAQTLAVPIKLPVALSTECHPVKPCHCAGIIAPTPSPKDAVVVIAIV</sequence>
<dbReference type="Gramene" id="ORUFI11G06590.1">
    <property type="protein sequence ID" value="ORUFI11G06590.1"/>
    <property type="gene ID" value="ORUFI11G06590"/>
</dbReference>